<proteinExistence type="predicted"/>
<dbReference type="Pfam" id="PF01757">
    <property type="entry name" value="Acyl_transf_3"/>
    <property type="match status" value="1"/>
</dbReference>
<evidence type="ECO:0000313" key="3">
    <source>
        <dbReference type="EMBL" id="EJX02628.1"/>
    </source>
</evidence>
<feature type="transmembrane region" description="Helical" evidence="1">
    <location>
        <begin position="260"/>
        <end position="280"/>
    </location>
</feature>
<feature type="transmembrane region" description="Helical" evidence="1">
    <location>
        <begin position="228"/>
        <end position="248"/>
    </location>
</feature>
<evidence type="ECO:0000256" key="1">
    <source>
        <dbReference type="SAM" id="Phobius"/>
    </source>
</evidence>
<dbReference type="AlphaFoldDB" id="J9GKK1"/>
<feature type="domain" description="Acyltransferase 3" evidence="2">
    <location>
        <begin position="16"/>
        <end position="322"/>
    </location>
</feature>
<reference evidence="3" key="1">
    <citation type="journal article" date="2012" name="PLoS ONE">
        <title>Gene sets for utilization of primary and secondary nutrition supplies in the distal gut of endangered iberian lynx.</title>
        <authorList>
            <person name="Alcaide M."/>
            <person name="Messina E."/>
            <person name="Richter M."/>
            <person name="Bargiela R."/>
            <person name="Peplies J."/>
            <person name="Huws S.A."/>
            <person name="Newbold C.J."/>
            <person name="Golyshin P.N."/>
            <person name="Simon M.A."/>
            <person name="Lopez G."/>
            <person name="Yakimov M.M."/>
            <person name="Ferrer M."/>
        </authorList>
    </citation>
    <scope>NUCLEOTIDE SEQUENCE</scope>
</reference>
<comment type="caution">
    <text evidence="3">The sequence shown here is derived from an EMBL/GenBank/DDBJ whole genome shotgun (WGS) entry which is preliminary data.</text>
</comment>
<feature type="transmembrane region" description="Helical" evidence="1">
    <location>
        <begin position="301"/>
        <end position="323"/>
    </location>
</feature>
<feature type="transmembrane region" description="Helical" evidence="1">
    <location>
        <begin position="176"/>
        <end position="193"/>
    </location>
</feature>
<accession>J9GKK1</accession>
<gene>
    <name evidence="3" type="ORF">EVA_09264</name>
</gene>
<dbReference type="GO" id="GO:0016747">
    <property type="term" value="F:acyltransferase activity, transferring groups other than amino-acyl groups"/>
    <property type="evidence" value="ECO:0007669"/>
    <property type="project" value="InterPro"/>
</dbReference>
<feature type="transmembrane region" description="Helical" evidence="1">
    <location>
        <begin position="205"/>
        <end position="221"/>
    </location>
</feature>
<keyword evidence="1" id="KW-0812">Transmembrane</keyword>
<dbReference type="InterPro" id="IPR002656">
    <property type="entry name" value="Acyl_transf_3_dom"/>
</dbReference>
<sequence length="426" mass="49261">MNSSTTTQGIPQHDPSLSILKAIGILFVVIAHSGGPSWLVNTAYMFCVPLFFLCSGYLFKYSYLRHASLYLWRRLRGLYLPFWGWSVLFLVLHNFFFWIGILSEKVGNAAGGVLHPYSWHDFCQRVWSVTFNMSGYDEFLSGSYWFFRTLFVSSLAFLGLFILLRKLTGWRNKSAVVLLIVGIAWCLAFWQVGGNLRITGLAQGGYRELIAIGFIGVGYLYRRHERFLPLPWLWAILGFVVFGLFAYFSPSAMVYKANYTQFFSLPLPAIGIFIGLLFLSRLCVQHASLLTRGLVYIGDRTLYIFAFHLLAFKLVSIVKVLVYNLDWAHVGSHTVVHVHPHDYFFLLYILVGVGLPLLVKHFWMKMDASYNLTWWNCLVYTFKGFRWCVVLLYRGIAWILSVCWRSLLNFKRDMSEFWKASNPKDE</sequence>
<keyword evidence="1" id="KW-0472">Membrane</keyword>
<keyword evidence="3" id="KW-0012">Acyltransferase</keyword>
<keyword evidence="3" id="KW-0808">Transferase</keyword>
<organism evidence="3">
    <name type="scientific">gut metagenome</name>
    <dbReference type="NCBI Taxonomy" id="749906"/>
    <lineage>
        <taxon>unclassified sequences</taxon>
        <taxon>metagenomes</taxon>
        <taxon>organismal metagenomes</taxon>
    </lineage>
</organism>
<feature type="transmembrane region" description="Helical" evidence="1">
    <location>
        <begin position="343"/>
        <end position="363"/>
    </location>
</feature>
<dbReference type="EMBL" id="AMCI01002466">
    <property type="protein sequence ID" value="EJX02628.1"/>
    <property type="molecule type" value="Genomic_DNA"/>
</dbReference>
<evidence type="ECO:0000259" key="2">
    <source>
        <dbReference type="Pfam" id="PF01757"/>
    </source>
</evidence>
<feature type="transmembrane region" description="Helical" evidence="1">
    <location>
        <begin position="384"/>
        <end position="407"/>
    </location>
</feature>
<protein>
    <submittedName>
        <fullName evidence="3">Acyltransferase family protein</fullName>
    </submittedName>
</protein>
<feature type="transmembrane region" description="Helical" evidence="1">
    <location>
        <begin position="80"/>
        <end position="101"/>
    </location>
</feature>
<name>J9GKK1_9ZZZZ</name>
<feature type="transmembrane region" description="Helical" evidence="1">
    <location>
        <begin position="145"/>
        <end position="164"/>
    </location>
</feature>
<keyword evidence="1" id="KW-1133">Transmembrane helix</keyword>
<feature type="transmembrane region" description="Helical" evidence="1">
    <location>
        <begin position="38"/>
        <end position="59"/>
    </location>
</feature>